<dbReference type="InterPro" id="IPR013830">
    <property type="entry name" value="SGNH_hydro"/>
</dbReference>
<organism evidence="2">
    <name type="scientific">uncultured Microcoleus sp</name>
    <dbReference type="NCBI Taxonomy" id="259945"/>
    <lineage>
        <taxon>Bacteria</taxon>
        <taxon>Bacillati</taxon>
        <taxon>Cyanobacteriota</taxon>
        <taxon>Cyanophyceae</taxon>
        <taxon>Oscillatoriophycideae</taxon>
        <taxon>Oscillatoriales</taxon>
        <taxon>Microcoleaceae</taxon>
        <taxon>Microcoleus</taxon>
        <taxon>environmental samples</taxon>
    </lineage>
</organism>
<evidence type="ECO:0000313" key="2">
    <source>
        <dbReference type="EMBL" id="CAA9305575.1"/>
    </source>
</evidence>
<dbReference type="InterPro" id="IPR051532">
    <property type="entry name" value="Ester_Hydrolysis_Enzymes"/>
</dbReference>
<proteinExistence type="predicted"/>
<dbReference type="EMBL" id="CADCTZ010000059">
    <property type="protein sequence ID" value="CAA9305575.1"/>
    <property type="molecule type" value="Genomic_DNA"/>
</dbReference>
<reference evidence="2" key="1">
    <citation type="submission" date="2020-02" db="EMBL/GenBank/DDBJ databases">
        <authorList>
            <person name="Meier V. D."/>
        </authorList>
    </citation>
    <scope>NUCLEOTIDE SEQUENCE</scope>
    <source>
        <strain evidence="2">AVDCRST_MAG84</strain>
    </source>
</reference>
<protein>
    <submittedName>
        <fullName evidence="2">Lipolytic protein G-D-S-L family</fullName>
    </submittedName>
</protein>
<accession>A0A6J4KH43</accession>
<dbReference type="PANTHER" id="PTHR30383">
    <property type="entry name" value="THIOESTERASE 1/PROTEASE 1/LYSOPHOSPHOLIPASE L1"/>
    <property type="match status" value="1"/>
</dbReference>
<evidence type="ECO:0000259" key="1">
    <source>
        <dbReference type="Pfam" id="PF13472"/>
    </source>
</evidence>
<feature type="domain" description="SGNH hydrolase-type esterase" evidence="1">
    <location>
        <begin position="5"/>
        <end position="178"/>
    </location>
</feature>
<sequence length="318" mass="36189">MRICFIGDSFVNGTCDPKCLGWTGRICAAACGQGHDITYYNLGIRGETSADIETRWFSEVSCRLPHYGDGRIVFSFGVNDTYLENEKIRIEVEKSIENARYILKSAQERVPVLMVGPPPVIDAERTSRIANLSEQFSQVCSELNVPYLDVCTPLQKSEIWQKELTENDGSHPGAAGYAELAKIVHNWDGWKAWFKNINISDQETVTLFRAVGKKEMELIKESDFLAFPPRLSFQPTFYPVVHKAYAIQIARDWNTRDAASGYFGYVTRFRVVAEFLKKYPVQNVGSSIHQEYWIPAEELAQFNQNIVGKIEIFAEYQP</sequence>
<gene>
    <name evidence="2" type="ORF">AVDCRST_MAG84-412</name>
</gene>
<dbReference type="SUPFAM" id="SSF52266">
    <property type="entry name" value="SGNH hydrolase"/>
    <property type="match status" value="1"/>
</dbReference>
<dbReference type="Gene3D" id="3.40.50.1110">
    <property type="entry name" value="SGNH hydrolase"/>
    <property type="match status" value="1"/>
</dbReference>
<dbReference type="Pfam" id="PF13472">
    <property type="entry name" value="Lipase_GDSL_2"/>
    <property type="match status" value="1"/>
</dbReference>
<dbReference type="InterPro" id="IPR036514">
    <property type="entry name" value="SGNH_hydro_sf"/>
</dbReference>
<dbReference type="PANTHER" id="PTHR30383:SF5">
    <property type="entry name" value="SGNH HYDROLASE-TYPE ESTERASE DOMAIN-CONTAINING PROTEIN"/>
    <property type="match status" value="1"/>
</dbReference>
<dbReference type="GO" id="GO:0004622">
    <property type="term" value="F:phosphatidylcholine lysophospholipase activity"/>
    <property type="evidence" value="ECO:0007669"/>
    <property type="project" value="TreeGrafter"/>
</dbReference>
<dbReference type="AlphaFoldDB" id="A0A6J4KH43"/>
<name>A0A6J4KH43_9CYAN</name>